<feature type="transmembrane region" description="Helical" evidence="1">
    <location>
        <begin position="61"/>
        <end position="79"/>
    </location>
</feature>
<dbReference type="AlphaFoldDB" id="A0A7V1LMQ8"/>
<feature type="transmembrane region" description="Helical" evidence="1">
    <location>
        <begin position="91"/>
        <end position="109"/>
    </location>
</feature>
<evidence type="ECO:0000256" key="1">
    <source>
        <dbReference type="SAM" id="Phobius"/>
    </source>
</evidence>
<comment type="caution">
    <text evidence="2">The sequence shown here is derived from an EMBL/GenBank/DDBJ whole genome shotgun (WGS) entry which is preliminary data.</text>
</comment>
<organism evidence="2">
    <name type="scientific">Caldithrix abyssi</name>
    <dbReference type="NCBI Taxonomy" id="187145"/>
    <lineage>
        <taxon>Bacteria</taxon>
        <taxon>Pseudomonadati</taxon>
        <taxon>Calditrichota</taxon>
        <taxon>Calditrichia</taxon>
        <taxon>Calditrichales</taxon>
        <taxon>Calditrichaceae</taxon>
        <taxon>Caldithrix</taxon>
    </lineage>
</organism>
<gene>
    <name evidence="2" type="ORF">ENJ10_09365</name>
</gene>
<proteinExistence type="predicted"/>
<keyword evidence="1" id="KW-0812">Transmembrane</keyword>
<accession>A0A7V1LMQ8</accession>
<evidence type="ECO:0000313" key="2">
    <source>
        <dbReference type="EMBL" id="HED10883.1"/>
    </source>
</evidence>
<keyword evidence="1" id="KW-0472">Membrane</keyword>
<dbReference type="Proteomes" id="UP000886005">
    <property type="component" value="Unassembled WGS sequence"/>
</dbReference>
<reference evidence="2" key="1">
    <citation type="journal article" date="2020" name="mSystems">
        <title>Genome- and Community-Level Interaction Insights into Carbon Utilization and Element Cycling Functions of Hydrothermarchaeota in Hydrothermal Sediment.</title>
        <authorList>
            <person name="Zhou Z."/>
            <person name="Liu Y."/>
            <person name="Xu W."/>
            <person name="Pan J."/>
            <person name="Luo Z.H."/>
            <person name="Li M."/>
        </authorList>
    </citation>
    <scope>NUCLEOTIDE SEQUENCE [LARGE SCALE GENOMIC DNA]</scope>
    <source>
        <strain evidence="2">HyVt-456</strain>
    </source>
</reference>
<sequence length="132" mass="14168">MTKKIILFGLLLVSLGLSTMILFSERDPRLLTPLALGGMIIPLGAMTLSPGFKPLGLHGSAMVALLGFMFNIGSISFLWEGTASEADLHAAIIKSITALTLLLLLILIVNHLKAERLAREADEDKQGDNDVD</sequence>
<name>A0A7V1LMQ8_CALAY</name>
<keyword evidence="1" id="KW-1133">Transmembrane helix</keyword>
<dbReference type="EMBL" id="DRLD01000260">
    <property type="protein sequence ID" value="HED10883.1"/>
    <property type="molecule type" value="Genomic_DNA"/>
</dbReference>
<protein>
    <submittedName>
        <fullName evidence="2">Uncharacterized protein</fullName>
    </submittedName>
</protein>
<feature type="transmembrane region" description="Helical" evidence="1">
    <location>
        <begin position="30"/>
        <end position="49"/>
    </location>
</feature>